<dbReference type="Pfam" id="PF24984">
    <property type="entry name" value="HEAT_EF3_GNC1"/>
    <property type="match status" value="1"/>
</dbReference>
<dbReference type="InterPro" id="IPR021133">
    <property type="entry name" value="HEAT_type_2"/>
</dbReference>
<reference evidence="4 5" key="1">
    <citation type="submission" date="2024-10" db="EMBL/GenBank/DDBJ databases">
        <authorList>
            <person name="Kim D."/>
        </authorList>
    </citation>
    <scope>NUCLEOTIDE SEQUENCE [LARGE SCALE GENOMIC DNA]</scope>
    <source>
        <strain evidence="4">BH-2024</strain>
    </source>
</reference>
<dbReference type="Pfam" id="PF23271">
    <property type="entry name" value="HEAT_GCN1"/>
    <property type="match status" value="1"/>
</dbReference>
<organism evidence="4 5">
    <name type="scientific">Heterodera trifolii</name>
    <dbReference type="NCBI Taxonomy" id="157864"/>
    <lineage>
        <taxon>Eukaryota</taxon>
        <taxon>Metazoa</taxon>
        <taxon>Ecdysozoa</taxon>
        <taxon>Nematoda</taxon>
        <taxon>Chromadorea</taxon>
        <taxon>Rhabditida</taxon>
        <taxon>Tylenchina</taxon>
        <taxon>Tylenchomorpha</taxon>
        <taxon>Tylenchoidea</taxon>
        <taxon>Heteroderidae</taxon>
        <taxon>Heteroderinae</taxon>
        <taxon>Heterodera</taxon>
    </lineage>
</organism>
<evidence type="ECO:0000256" key="1">
    <source>
        <dbReference type="ARBA" id="ARBA00022737"/>
    </source>
</evidence>
<keyword evidence="5" id="KW-1185">Reference proteome</keyword>
<dbReference type="InterPro" id="IPR016024">
    <property type="entry name" value="ARM-type_fold"/>
</dbReference>
<evidence type="ECO:0000256" key="2">
    <source>
        <dbReference type="PROSITE-ProRule" id="PRU00103"/>
    </source>
</evidence>
<dbReference type="Proteomes" id="UP001620626">
    <property type="component" value="Unassembled WGS sequence"/>
</dbReference>
<dbReference type="InterPro" id="IPR034085">
    <property type="entry name" value="TOG"/>
</dbReference>
<protein>
    <recommendedName>
        <fullName evidence="3">TOG domain-containing protein</fullName>
    </recommendedName>
</protein>
<feature type="repeat" description="HEAT" evidence="2">
    <location>
        <begin position="755"/>
        <end position="791"/>
    </location>
</feature>
<sequence length="1723" mass="192126">MSSRNQANSVPASLWDKCVQNLAKINVNDYLNISEHEIKIFETPDGKLYNEEVIERNMEFYDTKNVRRDPSYRTFKEQIEALEALNERAKKNREKGILSEKQKKAVEQELKIEREIRSRLKKLHDSFEETIKSLFIACKKEPKLAYPNIAFFFDVVVPLLKSPFVSKTAVQGYLSYRNAFFEIADDNLHKLIAQISLRVLGAHFIPEQWLEAPLSEQLNQTFHSLSSACFLYSPLSDDELEDETDEKSADEKDALAEEYPVTTAKLAFMVPFLEQIFLYCPNEFDVELRIKICNFLKTAVSPTFLKATETAEMPMLKLAHFLVDCLFVDASFDYVDELFYSLSNFMKLLNENGTTKESFSSDGLVEFLHHCLFKMKNADAIKRLHILKLLSLISTLLAVQFKRDVNLKENFRHGLFLAIHDPSDECVKVAKNLWDEFNFETSFGLFDKIVADLHDELDLTRDEAAKSVKTLLTKYPEKCVDALDLIGKRFTELKKFEPAEFDNVGRLIRAERDPWEVRSGIANGLASLADCVCSSAEVVRLVRLIVSEGLADRSEKCRDIMRTAATIAIEKHGSHCVDELFPILENELSQMGVAEKKKGPSEEIERNDNLRQGLVVLIGKLAQFLQGDDSKVRKIVARLIETLSTPSQPVQEAVAACLPALMPSLRADAKALMENLFLLLTNAEQYGERRGAAYGIAAIVKGLGVVTIKEMNVSERLKELLAQKQNALHREGALLCIEMFCSTLGKLFEPYLIHLLPNLLNMFNDTNEAVRRAADDAARAMMRFLSAYGVKLLLPSLLKGLDDDSWRTKCASAELLGAMSNCAPRQLSTSLPAIVPKLCETLTDTHNKVQKASERALKQIAKVIQNPECLAISSHLIQALVDPPGKTTSCLQTIVNNKFVHYVDSPSLALMMPIIYRAFEERNTEARRMAAQVISNIYQLVDSNDMEPYLGHLMPGLKKALLDPVPEVRTVAGKAIGAIVKYSAPETSEKIQTDIMPWLKENLVSPSSSVDRQGAAQGLSEVISALGDQFLSDNLPGVIRITESPTTQPHIRDGYIQLYIYLPMAFGDRFIPFLSKIIPSILKALADETEYVRESALIAGKRLITASSTHARKLLIPQLQSALIHENWRIRQASVKLLGDFLFFVSGVSGKMTSETTGEDDTMGSEAVNKAIVRSIGQRSRDELMAGIYLARYDVVLAVRQAASHVWKVIVANTPRTLRDMMKPMFELMLHCLSSAVVDRQQMAVRCLSELVKKMGERILEIVLPLLEDRLRQGGVNDRRGVALALNEIIGNVHREIVENHASSFIGSIRICLSDSDSSVRDAAGQAFAAYHSATSYLAVEQIVAPMLDTYNKTGEPFILDGLCSVMAGPNGRQLFQSLLPKLARPPVNSAALCRLALSTDAMKRNLNKVMEAMLNGDINTSVDEHIQNCIPVLLTLDDEDDTRAMFSLLLKFTSKKESAEMASLLIKTYIDECDGMEYSESQLDTLFCGLVGLYNSDNPNVLQNAIESLVALVKQIDPSSYIQLSLLLKRAIKGLASDTRELSSDGCSRGLCVSTGWQPFLAILREALLMGGVEIKEVAANCLSQLIPLSSEAGLRPHVVNMAGPLIRILGERHPVPVKVAAVNALLRLLENVPLLLKAFLPQMQSVLLKILQDPSSQNLRQLASQAVVHLIDLHPKPETILKELNKLREAEKSPEGLDLHTDKLINELITKIDLKNGNTSK</sequence>
<dbReference type="PANTHER" id="PTHR23346">
    <property type="entry name" value="TRANSLATIONAL ACTIVATOR GCN1-RELATED"/>
    <property type="match status" value="1"/>
</dbReference>
<feature type="repeat" description="HEAT" evidence="2">
    <location>
        <begin position="911"/>
        <end position="949"/>
    </location>
</feature>
<evidence type="ECO:0000313" key="5">
    <source>
        <dbReference type="Proteomes" id="UP001620626"/>
    </source>
</evidence>
<dbReference type="Gene3D" id="1.25.10.10">
    <property type="entry name" value="Leucine-rich Repeat Variant"/>
    <property type="match status" value="4"/>
</dbReference>
<feature type="repeat" description="HEAT" evidence="2">
    <location>
        <begin position="953"/>
        <end position="990"/>
    </location>
</feature>
<dbReference type="Pfam" id="PF24987">
    <property type="entry name" value="HEAT_EF3_N"/>
    <property type="match status" value="2"/>
</dbReference>
<accession>A0ABD2LVB8</accession>
<evidence type="ECO:0000259" key="3">
    <source>
        <dbReference type="SMART" id="SM01349"/>
    </source>
</evidence>
<comment type="caution">
    <text evidence="4">The sequence shown here is derived from an EMBL/GenBank/DDBJ whole genome shotgun (WGS) entry which is preliminary data.</text>
</comment>
<dbReference type="GO" id="GO:0000226">
    <property type="term" value="P:microtubule cytoskeleton organization"/>
    <property type="evidence" value="ECO:0007669"/>
    <property type="project" value="UniProtKB-ARBA"/>
</dbReference>
<keyword evidence="1" id="KW-0677">Repeat</keyword>
<feature type="domain" description="TOG" evidence="3">
    <location>
        <begin position="660"/>
        <end position="890"/>
    </location>
</feature>
<gene>
    <name evidence="4" type="ORF">niasHT_003864</name>
</gene>
<evidence type="ECO:0000313" key="4">
    <source>
        <dbReference type="EMBL" id="KAL3119081.1"/>
    </source>
</evidence>
<dbReference type="PANTHER" id="PTHR23346:SF7">
    <property type="entry name" value="STALLED RIBOSOME SENSOR GCN1"/>
    <property type="match status" value="1"/>
</dbReference>
<dbReference type="SUPFAM" id="SSF48371">
    <property type="entry name" value="ARM repeat"/>
    <property type="match status" value="2"/>
</dbReference>
<dbReference type="PROSITE" id="PS50077">
    <property type="entry name" value="HEAT_REPEAT"/>
    <property type="match status" value="3"/>
</dbReference>
<name>A0ABD2LVB8_9BILA</name>
<dbReference type="InterPro" id="IPR057546">
    <property type="entry name" value="HEAT_GCN1"/>
</dbReference>
<dbReference type="SMART" id="SM01349">
    <property type="entry name" value="TOG"/>
    <property type="match status" value="1"/>
</dbReference>
<dbReference type="InterPro" id="IPR011989">
    <property type="entry name" value="ARM-like"/>
</dbReference>
<dbReference type="EMBL" id="JBICBT010000258">
    <property type="protein sequence ID" value="KAL3119081.1"/>
    <property type="molecule type" value="Genomic_DNA"/>
</dbReference>
<proteinExistence type="predicted"/>